<protein>
    <submittedName>
        <fullName evidence="1">Uncharacterized protein</fullName>
    </submittedName>
</protein>
<sequence length="30" mass="3555">MDFIYDFWSVNLNRAVQNVQSHLCPYGHSI</sequence>
<accession>A0A0K2SYC4</accession>
<name>A0A0K2SYC4_LEPSM</name>
<evidence type="ECO:0000313" key="1">
    <source>
        <dbReference type="EMBL" id="CDW18758.1"/>
    </source>
</evidence>
<feature type="non-terminal residue" evidence="1">
    <location>
        <position position="30"/>
    </location>
</feature>
<proteinExistence type="predicted"/>
<organism evidence="1">
    <name type="scientific">Lepeophtheirus salmonis</name>
    <name type="common">Salmon louse</name>
    <name type="synonym">Caligus salmonis</name>
    <dbReference type="NCBI Taxonomy" id="72036"/>
    <lineage>
        <taxon>Eukaryota</taxon>
        <taxon>Metazoa</taxon>
        <taxon>Ecdysozoa</taxon>
        <taxon>Arthropoda</taxon>
        <taxon>Crustacea</taxon>
        <taxon>Multicrustacea</taxon>
        <taxon>Hexanauplia</taxon>
        <taxon>Copepoda</taxon>
        <taxon>Siphonostomatoida</taxon>
        <taxon>Caligidae</taxon>
        <taxon>Lepeophtheirus</taxon>
    </lineage>
</organism>
<dbReference type="EMBL" id="HACA01001397">
    <property type="protein sequence ID" value="CDW18758.1"/>
    <property type="molecule type" value="Transcribed_RNA"/>
</dbReference>
<reference evidence="1" key="1">
    <citation type="submission" date="2014-05" db="EMBL/GenBank/DDBJ databases">
        <authorList>
            <person name="Chronopoulou M."/>
        </authorList>
    </citation>
    <scope>NUCLEOTIDE SEQUENCE</scope>
    <source>
        <tissue evidence="1">Whole organism</tissue>
    </source>
</reference>
<dbReference type="AlphaFoldDB" id="A0A0K2SYC4"/>